<dbReference type="InterPro" id="IPR003593">
    <property type="entry name" value="AAA+_ATPase"/>
</dbReference>
<dbReference type="CDD" id="cd03250">
    <property type="entry name" value="ABCC_MRP_domain1"/>
    <property type="match status" value="1"/>
</dbReference>
<dbReference type="RefSeq" id="XP_040741823.1">
    <property type="nucleotide sequence ID" value="XM_040885671.1"/>
</dbReference>
<name>A0A1Y1W3D5_9FUNG</name>
<dbReference type="STRING" id="61395.A0A1Y1W3D5"/>
<dbReference type="Gene3D" id="3.40.50.300">
    <property type="entry name" value="P-loop containing nucleotide triphosphate hydrolases"/>
    <property type="match status" value="2"/>
</dbReference>
<evidence type="ECO:0000313" key="8">
    <source>
        <dbReference type="Proteomes" id="UP000193922"/>
    </source>
</evidence>
<evidence type="ECO:0000256" key="5">
    <source>
        <dbReference type="ARBA" id="ARBA00023136"/>
    </source>
</evidence>
<dbReference type="SMART" id="SM00382">
    <property type="entry name" value="AAA"/>
    <property type="match status" value="2"/>
</dbReference>
<evidence type="ECO:0000256" key="4">
    <source>
        <dbReference type="ARBA" id="ARBA00022989"/>
    </source>
</evidence>
<keyword evidence="4" id="KW-1133">Transmembrane helix</keyword>
<dbReference type="PANTHER" id="PTHR24223:SF399">
    <property type="entry name" value="ABC TRANSPORTER ATNG"/>
    <property type="match status" value="1"/>
</dbReference>
<sequence>MPQQSPSFGMQRVHAAAAVVDLFGGGVTLSVSDNPAASTNGIAEISAKARTASSHLGSKLYFFGSMVSVKQNIPLLVHLYALGSVVYSRLRGAPYRKHHLCAPPVQCVHVLLVVISGLVGNNWQGVLHQVSVAMLLALARFAGGQLAFRLVNFIGIQTLLQSKADVTLSLRAFGIALHLFMLMVDLDGQGWHELRDNVQSALYAKEIALIRLGRVRELTIDDFWALPERFQLHAAHREFKYDENETLFVIRGIIRMIWRPYLPLVVFQSLFRIAVVSQSVLFTMVLMCIENPSTHAWYEPYLYLAANFSLQLIKSQAERVNRLLDQEEQRVKDSIRFEILRCALANAGKGDWVDIGHSNRRSHGVVIGVDVPGLSSARMRLHNIKTIKFNGWEQKYLDPTLVLNDDPDAYDSVKIPKKYRRLADAFISTAQTANSILRNVSSQLAIFFTVNLYLQSGETLSSVELLQIIEQITQVKNNAQSVLSSYYLIGEAVNDNLRLEGCLAVEPTNGIAVQPGLSEAGPSIEMKDSTFTHTKKTETNILEGVSLSIGRGQLVSVKGGVASGKTSLLLAMCGEVEMRSGAGHVTGRIGYLGQSPYIMNGTLRENILFGRDFDESLYWRVMEACALMEDAEQWPKRDMTLIGEGGINISGGQKARLALARAVYTQADVYILDDPLSAVDAQIKRHLLDNVLLNTGLLGNKLRVVSMNSNHLDAFANQNITVDKGQVTVEIQEHPRVHSLATLHGSCPEGGSGDDTIRVAGAVIAGGGMRPKDFDMDKGINWDDAKYALDILGLPVLVLTLFTATFHPVSDYITEGYKLDALNKNSVAADPHAIGTYLWYQMLAATITNVVNTAESMLKRNVADKYVEERVINMFTRSLVYAPMSLFDSSSKQDIDSKFWVCKNELARRLPMLIQTNVSTILSISLSMYRVSRKAPLLLLIAPVMAIAMNHVGKLVIPTYRAVRKITRSFKVEQSRIRDVLSDSSRTIRLHGVEGYFTSIHKGNVDEEVRLTRPRKALSSLSRTLVKVIDVTTSSVVTVIMVMQSQFTDYKLTSGELKVFGSLINDMVSSMSRLVDLRTRVIELLETVDLFRQFIQTPLEAAWDEGGMQPPANWPMQGSIEFRNYCMRYTPDQDLVLKDISFTIKSGERIGIVGRTGAGKSSLTRALFRLVEGASGSILVDGIDIATLRADGLRPNLTIIPQDPTIFNGSVKANLDPLQQYTIEDMWAALIKAELVDVVNPKAKHDKTKKDMKNEDSDSDYLWETERQRDKRLNSSWPMRAFLWLFQERRNTDSLLTRNKDWGLSKRYYGRGWLTSGQRQMFSLCRTLMRKRKVLVLDEATADVDLKTDRITHDVIHKEFAGCTILTIAHRLETVMNSDRIIVMDHGTVAEFDTPANLLAKGGLFAELVKSNDFSNM</sequence>
<gene>
    <name evidence="7" type="ORF">DL89DRAFT_259207</name>
</gene>
<keyword evidence="5" id="KW-0472">Membrane</keyword>
<feature type="domain" description="ABC transporter" evidence="6">
    <location>
        <begin position="1120"/>
        <end position="1411"/>
    </location>
</feature>
<feature type="domain" description="ABC transporter" evidence="6">
    <location>
        <begin position="524"/>
        <end position="749"/>
    </location>
</feature>
<keyword evidence="2" id="KW-0547">Nucleotide-binding</keyword>
<dbReference type="OrthoDB" id="6500128at2759"/>
<dbReference type="InterPro" id="IPR027417">
    <property type="entry name" value="P-loop_NTPase"/>
</dbReference>
<dbReference type="Proteomes" id="UP000193922">
    <property type="component" value="Unassembled WGS sequence"/>
</dbReference>
<comment type="caution">
    <text evidence="7">The sequence shown here is derived from an EMBL/GenBank/DDBJ whole genome shotgun (WGS) entry which is preliminary data.</text>
</comment>
<dbReference type="GO" id="GO:0042626">
    <property type="term" value="F:ATPase-coupled transmembrane transporter activity"/>
    <property type="evidence" value="ECO:0007669"/>
    <property type="project" value="TreeGrafter"/>
</dbReference>
<dbReference type="InterPro" id="IPR036640">
    <property type="entry name" value="ABC1_TM_sf"/>
</dbReference>
<dbReference type="GO" id="GO:0016887">
    <property type="term" value="F:ATP hydrolysis activity"/>
    <property type="evidence" value="ECO:0007669"/>
    <property type="project" value="InterPro"/>
</dbReference>
<dbReference type="InterPro" id="IPR017871">
    <property type="entry name" value="ABC_transporter-like_CS"/>
</dbReference>
<dbReference type="InterPro" id="IPR003439">
    <property type="entry name" value="ABC_transporter-like_ATP-bd"/>
</dbReference>
<dbReference type="GO" id="GO:0016020">
    <property type="term" value="C:membrane"/>
    <property type="evidence" value="ECO:0007669"/>
    <property type="project" value="InterPro"/>
</dbReference>
<dbReference type="SUPFAM" id="SSF90123">
    <property type="entry name" value="ABC transporter transmembrane region"/>
    <property type="match status" value="1"/>
</dbReference>
<dbReference type="EMBL" id="MCFD01000011">
    <property type="protein sequence ID" value="ORX67977.1"/>
    <property type="molecule type" value="Genomic_DNA"/>
</dbReference>
<accession>A0A1Y1W3D5</accession>
<dbReference type="SUPFAM" id="SSF52540">
    <property type="entry name" value="P-loop containing nucleoside triphosphate hydrolases"/>
    <property type="match status" value="2"/>
</dbReference>
<dbReference type="GeneID" id="63802319"/>
<evidence type="ECO:0000313" key="7">
    <source>
        <dbReference type="EMBL" id="ORX67977.1"/>
    </source>
</evidence>
<evidence type="ECO:0000256" key="3">
    <source>
        <dbReference type="ARBA" id="ARBA00022840"/>
    </source>
</evidence>
<keyword evidence="7" id="KW-0378">Hydrolase</keyword>
<proteinExistence type="predicted"/>
<keyword evidence="1" id="KW-0812">Transmembrane</keyword>
<protein>
    <submittedName>
        <fullName evidence="7">p-loop containing nucleoside triphosphate hydrolase protein</fullName>
    </submittedName>
</protein>
<dbReference type="Pfam" id="PF00005">
    <property type="entry name" value="ABC_tran"/>
    <property type="match status" value="2"/>
</dbReference>
<dbReference type="Gene3D" id="1.20.1560.10">
    <property type="entry name" value="ABC transporter type 1, transmembrane domain"/>
    <property type="match status" value="1"/>
</dbReference>
<organism evidence="7 8">
    <name type="scientific">Linderina pennispora</name>
    <dbReference type="NCBI Taxonomy" id="61395"/>
    <lineage>
        <taxon>Eukaryota</taxon>
        <taxon>Fungi</taxon>
        <taxon>Fungi incertae sedis</taxon>
        <taxon>Zoopagomycota</taxon>
        <taxon>Kickxellomycotina</taxon>
        <taxon>Kickxellomycetes</taxon>
        <taxon>Kickxellales</taxon>
        <taxon>Kickxellaceae</taxon>
        <taxon>Linderina</taxon>
    </lineage>
</organism>
<evidence type="ECO:0000259" key="6">
    <source>
        <dbReference type="PROSITE" id="PS50893"/>
    </source>
</evidence>
<keyword evidence="8" id="KW-1185">Reference proteome</keyword>
<dbReference type="CDD" id="cd03244">
    <property type="entry name" value="ABCC_MRP_domain2"/>
    <property type="match status" value="1"/>
</dbReference>
<dbReference type="PROSITE" id="PS00211">
    <property type="entry name" value="ABC_TRANSPORTER_1"/>
    <property type="match status" value="1"/>
</dbReference>
<keyword evidence="3" id="KW-0067">ATP-binding</keyword>
<dbReference type="InterPro" id="IPR050173">
    <property type="entry name" value="ABC_transporter_C-like"/>
</dbReference>
<dbReference type="GO" id="GO:0005524">
    <property type="term" value="F:ATP binding"/>
    <property type="evidence" value="ECO:0007669"/>
    <property type="project" value="UniProtKB-KW"/>
</dbReference>
<dbReference type="PANTHER" id="PTHR24223">
    <property type="entry name" value="ATP-BINDING CASSETTE SUB-FAMILY C"/>
    <property type="match status" value="1"/>
</dbReference>
<reference evidence="7 8" key="1">
    <citation type="submission" date="2016-07" db="EMBL/GenBank/DDBJ databases">
        <title>Pervasive Adenine N6-methylation of Active Genes in Fungi.</title>
        <authorList>
            <consortium name="DOE Joint Genome Institute"/>
            <person name="Mondo S.J."/>
            <person name="Dannebaum R.O."/>
            <person name="Kuo R.C."/>
            <person name="Labutti K."/>
            <person name="Haridas S."/>
            <person name="Kuo A."/>
            <person name="Salamov A."/>
            <person name="Ahrendt S.R."/>
            <person name="Lipzen A."/>
            <person name="Sullivan W."/>
            <person name="Andreopoulos W.B."/>
            <person name="Clum A."/>
            <person name="Lindquist E."/>
            <person name="Daum C."/>
            <person name="Ramamoorthy G.K."/>
            <person name="Gryganskyi A."/>
            <person name="Culley D."/>
            <person name="Magnuson J.K."/>
            <person name="James T.Y."/>
            <person name="O'Malley M.A."/>
            <person name="Stajich J.E."/>
            <person name="Spatafora J.W."/>
            <person name="Visel A."/>
            <person name="Grigoriev I.V."/>
        </authorList>
    </citation>
    <scope>NUCLEOTIDE SEQUENCE [LARGE SCALE GENOMIC DNA]</scope>
    <source>
        <strain evidence="7 8">ATCC 12442</strain>
    </source>
</reference>
<evidence type="ECO:0000256" key="2">
    <source>
        <dbReference type="ARBA" id="ARBA00022741"/>
    </source>
</evidence>
<dbReference type="PROSITE" id="PS50893">
    <property type="entry name" value="ABC_TRANSPORTER_2"/>
    <property type="match status" value="2"/>
</dbReference>
<evidence type="ECO:0000256" key="1">
    <source>
        <dbReference type="ARBA" id="ARBA00022692"/>
    </source>
</evidence>